<feature type="domain" description="DUF3444" evidence="1">
    <location>
        <begin position="68"/>
        <end position="133"/>
    </location>
</feature>
<evidence type="ECO:0000313" key="3">
    <source>
        <dbReference type="Proteomes" id="UP000027138"/>
    </source>
</evidence>
<organism evidence="2 3">
    <name type="scientific">Jatropha curcas</name>
    <name type="common">Barbados nut</name>
    <dbReference type="NCBI Taxonomy" id="180498"/>
    <lineage>
        <taxon>Eukaryota</taxon>
        <taxon>Viridiplantae</taxon>
        <taxon>Streptophyta</taxon>
        <taxon>Embryophyta</taxon>
        <taxon>Tracheophyta</taxon>
        <taxon>Spermatophyta</taxon>
        <taxon>Magnoliopsida</taxon>
        <taxon>eudicotyledons</taxon>
        <taxon>Gunneridae</taxon>
        <taxon>Pentapetalae</taxon>
        <taxon>rosids</taxon>
        <taxon>fabids</taxon>
        <taxon>Malpighiales</taxon>
        <taxon>Euphorbiaceae</taxon>
        <taxon>Crotonoideae</taxon>
        <taxon>Jatropheae</taxon>
        <taxon>Jatropha</taxon>
    </lineage>
</organism>
<dbReference type="PANTHER" id="PTHR47374">
    <property type="entry name" value="ENDOSOME ANTIGEN-LIKE PROTEIN, PUTATIVE (DUF3444)-RELATED"/>
    <property type="match status" value="1"/>
</dbReference>
<dbReference type="EMBL" id="KK915447">
    <property type="protein sequence ID" value="KDP22541.1"/>
    <property type="molecule type" value="Genomic_DNA"/>
</dbReference>
<dbReference type="OrthoDB" id="1911590at2759"/>
<proteinExistence type="predicted"/>
<protein>
    <recommendedName>
        <fullName evidence="1">DUF3444 domain-containing protein</fullName>
    </recommendedName>
</protein>
<evidence type="ECO:0000313" key="2">
    <source>
        <dbReference type="EMBL" id="KDP22541.1"/>
    </source>
</evidence>
<accession>A0A067JF49</accession>
<dbReference type="Proteomes" id="UP000027138">
    <property type="component" value="Unassembled WGS sequence"/>
</dbReference>
<sequence length="135" mass="15672">MLEALGEKEVAEQMMICNDFANAREHFLRLHQHFPVNENIDSMLSLCDILTAARVELPGCGIDHYWVLQCRESTSDSCYKIYPLKGEIWTTYKGWNTKWKTVDYKSYQCQIVQIVSEFSEGDEITVSRLEKLKVA</sequence>
<dbReference type="AlphaFoldDB" id="A0A067JF49"/>
<dbReference type="InterPro" id="IPR024593">
    <property type="entry name" value="DUF3444"/>
</dbReference>
<dbReference type="PANTHER" id="PTHR47374:SF10">
    <property type="entry name" value="HEAT SHOCK N-TERMINAL DOMAIN-CONTAINING PROTEIN, PUTATIVE-RELATED"/>
    <property type="match status" value="1"/>
</dbReference>
<dbReference type="Pfam" id="PF11926">
    <property type="entry name" value="DUF3444"/>
    <property type="match status" value="1"/>
</dbReference>
<dbReference type="STRING" id="180498.A0A067JF49"/>
<keyword evidence="3" id="KW-1185">Reference proteome</keyword>
<gene>
    <name evidence="2" type="ORF">JCGZ_26372</name>
</gene>
<evidence type="ECO:0000259" key="1">
    <source>
        <dbReference type="Pfam" id="PF11926"/>
    </source>
</evidence>
<reference evidence="2 3" key="1">
    <citation type="journal article" date="2014" name="PLoS ONE">
        <title>Global Analysis of Gene Expression Profiles in Physic Nut (Jatropha curcas L.) Seedlings Exposed to Salt Stress.</title>
        <authorList>
            <person name="Zhang L."/>
            <person name="Zhang C."/>
            <person name="Wu P."/>
            <person name="Chen Y."/>
            <person name="Li M."/>
            <person name="Jiang H."/>
            <person name="Wu G."/>
        </authorList>
    </citation>
    <scope>NUCLEOTIDE SEQUENCE [LARGE SCALE GENOMIC DNA]</scope>
    <source>
        <strain evidence="3">cv. GZQX0401</strain>
        <tissue evidence="2">Young leaves</tissue>
    </source>
</reference>
<name>A0A067JF49_JATCU</name>